<keyword evidence="1" id="KW-1133">Transmembrane helix</keyword>
<keyword evidence="3" id="KW-1185">Reference proteome</keyword>
<dbReference type="EMBL" id="VHQG01000002">
    <property type="protein sequence ID" value="TPW76028.1"/>
    <property type="molecule type" value="Genomic_DNA"/>
</dbReference>
<name>A0A506Y4S8_9MICO</name>
<evidence type="ECO:0000256" key="1">
    <source>
        <dbReference type="SAM" id="Phobius"/>
    </source>
</evidence>
<evidence type="ECO:0000313" key="2">
    <source>
        <dbReference type="EMBL" id="TPW76028.1"/>
    </source>
</evidence>
<dbReference type="RefSeq" id="WP_141163385.1">
    <property type="nucleotide sequence ID" value="NZ_VHQG01000002.1"/>
</dbReference>
<accession>A0A506Y4S8</accession>
<feature type="transmembrane region" description="Helical" evidence="1">
    <location>
        <begin position="69"/>
        <end position="88"/>
    </location>
</feature>
<protein>
    <recommendedName>
        <fullName evidence="4">Integral membrane protein</fullName>
    </recommendedName>
</protein>
<keyword evidence="1" id="KW-0812">Transmembrane</keyword>
<sequence length="122" mass="12668">MILGLTIAIVVVALAAGALNLVLGLLGKAPNDLSLGALALVELALIAQVVTAIVAPLVGNPPSGNPIEFWAYLIAAVVIPVLAVFWALGERNRWGTVVLGIAALAIAVMVWRMQIIWTVQLA</sequence>
<feature type="transmembrane region" description="Helical" evidence="1">
    <location>
        <begin position="34"/>
        <end position="57"/>
    </location>
</feature>
<evidence type="ECO:0008006" key="4">
    <source>
        <dbReference type="Google" id="ProtNLM"/>
    </source>
</evidence>
<gene>
    <name evidence="2" type="ORF">FJ657_09395</name>
</gene>
<evidence type="ECO:0000313" key="3">
    <source>
        <dbReference type="Proteomes" id="UP000316252"/>
    </source>
</evidence>
<dbReference type="OrthoDB" id="5197832at2"/>
<organism evidence="2 3">
    <name type="scientific">Schumannella soli</name>
    <dbReference type="NCBI Taxonomy" id="2590779"/>
    <lineage>
        <taxon>Bacteria</taxon>
        <taxon>Bacillati</taxon>
        <taxon>Actinomycetota</taxon>
        <taxon>Actinomycetes</taxon>
        <taxon>Micrococcales</taxon>
        <taxon>Microbacteriaceae</taxon>
        <taxon>Schumannella</taxon>
    </lineage>
</organism>
<proteinExistence type="predicted"/>
<feature type="transmembrane region" description="Helical" evidence="1">
    <location>
        <begin position="94"/>
        <end position="111"/>
    </location>
</feature>
<dbReference type="AlphaFoldDB" id="A0A506Y4S8"/>
<keyword evidence="1" id="KW-0472">Membrane</keyword>
<comment type="caution">
    <text evidence="2">The sequence shown here is derived from an EMBL/GenBank/DDBJ whole genome shotgun (WGS) entry which is preliminary data.</text>
</comment>
<reference evidence="2 3" key="1">
    <citation type="submission" date="2019-06" db="EMBL/GenBank/DDBJ databases">
        <authorList>
            <person name="Li F."/>
        </authorList>
    </citation>
    <scope>NUCLEOTIDE SEQUENCE [LARGE SCALE GENOMIC DNA]</scope>
    <source>
        <strain evidence="2 3">10F1D-1</strain>
    </source>
</reference>
<dbReference type="Proteomes" id="UP000316252">
    <property type="component" value="Unassembled WGS sequence"/>
</dbReference>